<keyword evidence="1" id="KW-0472">Membrane</keyword>
<dbReference type="EMBL" id="JAFBEH010000019">
    <property type="protein sequence ID" value="MBM7642801.1"/>
    <property type="molecule type" value="Genomic_DNA"/>
</dbReference>
<sequence length="335" mass="38370">MKSSKTRFLILLSVVIALGFAFFIYYFSKSSSTTSSTSIHYENYQTPKINSISLFGDNKQFVAIDLGNDQKGSTNISVSQNYVARVVYKQRDDEQSQEYQIDTGESVEVTLYDLNNESLTSTTIDLLDVMKNNNLNGYLGSVSLITYEGKDYLIMIITHDDTSDQKQVRKLYEIDSKVLVDSPDILFPENRKNNPNLNKYVHNLSASSAFKLSGMMMNLSNSYDIMLYAIRLSIPQEKISLLKDTNFFVENPNLETLSESNIEIYMRPLSENFGDWFNTVGYWFAPKGQSFIDTYAEDTTTGEKTQIKSYSDYENWIALHPDELKRTDPRGSNYY</sequence>
<accession>A0ABS2PSF0</accession>
<keyword evidence="1" id="KW-1133">Transmembrane helix</keyword>
<protein>
    <submittedName>
        <fullName evidence="2">Uncharacterized protein</fullName>
    </submittedName>
</protein>
<feature type="transmembrane region" description="Helical" evidence="1">
    <location>
        <begin position="7"/>
        <end position="27"/>
    </location>
</feature>
<dbReference type="Proteomes" id="UP000697472">
    <property type="component" value="Unassembled WGS sequence"/>
</dbReference>
<evidence type="ECO:0000256" key="1">
    <source>
        <dbReference type="SAM" id="Phobius"/>
    </source>
</evidence>
<evidence type="ECO:0000313" key="2">
    <source>
        <dbReference type="EMBL" id="MBM7642801.1"/>
    </source>
</evidence>
<gene>
    <name evidence="2" type="ORF">JOC28_001099</name>
</gene>
<evidence type="ECO:0000313" key="3">
    <source>
        <dbReference type="Proteomes" id="UP000697472"/>
    </source>
</evidence>
<keyword evidence="3" id="KW-1185">Reference proteome</keyword>
<comment type="caution">
    <text evidence="2">The sequence shown here is derived from an EMBL/GenBank/DDBJ whole genome shotgun (WGS) entry which is preliminary data.</text>
</comment>
<name>A0ABS2PSF0_9STRE</name>
<proteinExistence type="predicted"/>
<organism evidence="2 3">
    <name type="scientific">Streptococcus loxodontisalivarius</name>
    <dbReference type="NCBI Taxonomy" id="1349415"/>
    <lineage>
        <taxon>Bacteria</taxon>
        <taxon>Bacillati</taxon>
        <taxon>Bacillota</taxon>
        <taxon>Bacilli</taxon>
        <taxon>Lactobacillales</taxon>
        <taxon>Streptococcaceae</taxon>
        <taxon>Streptococcus</taxon>
    </lineage>
</organism>
<dbReference type="RefSeq" id="WP_205009642.1">
    <property type="nucleotide sequence ID" value="NZ_JAFBEH010000019.1"/>
</dbReference>
<reference evidence="2 3" key="1">
    <citation type="submission" date="2021-01" db="EMBL/GenBank/DDBJ databases">
        <title>Genomic Encyclopedia of Type Strains, Phase IV (KMG-IV): sequencing the most valuable type-strain genomes for metagenomic binning, comparative biology and taxonomic classification.</title>
        <authorList>
            <person name="Goeker M."/>
        </authorList>
    </citation>
    <scope>NUCLEOTIDE SEQUENCE [LARGE SCALE GENOMIC DNA]</scope>
    <source>
        <strain evidence="2 3">DSM 27382</strain>
    </source>
</reference>
<keyword evidence="1" id="KW-0812">Transmembrane</keyword>